<name>A0ABQ5QGC2_9BACT</name>
<reference evidence="7 8" key="1">
    <citation type="journal article" date="2023" name="Antonie Van Leeuwenhoek">
        <title>Mesoterricola silvestris gen. nov., sp. nov., Mesoterricola sediminis sp. nov., Geothrix oryzae sp. nov., Geothrix edaphica sp. nov., Geothrix rubra sp. nov., and Geothrix limicola sp. nov., six novel members of Acidobacteriota isolated from soils.</title>
        <authorList>
            <person name="Itoh H."/>
            <person name="Sugisawa Y."/>
            <person name="Mise K."/>
            <person name="Xu Z."/>
            <person name="Kuniyasu M."/>
            <person name="Ushijima N."/>
            <person name="Kawano K."/>
            <person name="Kobayashi E."/>
            <person name="Shiratori Y."/>
            <person name="Masuda Y."/>
            <person name="Senoo K."/>
        </authorList>
    </citation>
    <scope>NUCLEOTIDE SEQUENCE [LARGE SCALE GENOMIC DNA]</scope>
    <source>
        <strain evidence="7 8">Red804</strain>
    </source>
</reference>
<evidence type="ECO:0000256" key="4">
    <source>
        <dbReference type="PROSITE-ProRule" id="PRU00433"/>
    </source>
</evidence>
<proteinExistence type="predicted"/>
<dbReference type="Proteomes" id="UP001165069">
    <property type="component" value="Unassembled WGS sequence"/>
</dbReference>
<protein>
    <recommendedName>
        <fullName evidence="6">Cytochrome c domain-containing protein</fullName>
    </recommendedName>
</protein>
<evidence type="ECO:0000313" key="7">
    <source>
        <dbReference type="EMBL" id="GLH73639.1"/>
    </source>
</evidence>
<evidence type="ECO:0000259" key="6">
    <source>
        <dbReference type="PROSITE" id="PS51007"/>
    </source>
</evidence>
<feature type="chain" id="PRO_5046695446" description="Cytochrome c domain-containing protein" evidence="5">
    <location>
        <begin position="23"/>
        <end position="139"/>
    </location>
</feature>
<feature type="domain" description="Cytochrome c" evidence="6">
    <location>
        <begin position="32"/>
        <end position="137"/>
    </location>
</feature>
<evidence type="ECO:0000256" key="3">
    <source>
        <dbReference type="ARBA" id="ARBA00023004"/>
    </source>
</evidence>
<dbReference type="Pfam" id="PF13442">
    <property type="entry name" value="Cytochrome_CBB3"/>
    <property type="match status" value="1"/>
</dbReference>
<evidence type="ECO:0000313" key="8">
    <source>
        <dbReference type="Proteomes" id="UP001165069"/>
    </source>
</evidence>
<dbReference type="PROSITE" id="PS51007">
    <property type="entry name" value="CYTC"/>
    <property type="match status" value="1"/>
</dbReference>
<keyword evidence="8" id="KW-1185">Reference proteome</keyword>
<organism evidence="7 8">
    <name type="scientific">Geothrix limicola</name>
    <dbReference type="NCBI Taxonomy" id="2927978"/>
    <lineage>
        <taxon>Bacteria</taxon>
        <taxon>Pseudomonadati</taxon>
        <taxon>Acidobacteriota</taxon>
        <taxon>Holophagae</taxon>
        <taxon>Holophagales</taxon>
        <taxon>Holophagaceae</taxon>
        <taxon>Geothrix</taxon>
    </lineage>
</organism>
<dbReference type="Gene3D" id="1.10.760.10">
    <property type="entry name" value="Cytochrome c-like domain"/>
    <property type="match status" value="1"/>
</dbReference>
<comment type="caution">
    <text evidence="7">The sequence shown here is derived from an EMBL/GenBank/DDBJ whole genome shotgun (WGS) entry which is preliminary data.</text>
</comment>
<evidence type="ECO:0000256" key="2">
    <source>
        <dbReference type="ARBA" id="ARBA00022723"/>
    </source>
</evidence>
<keyword evidence="1 4" id="KW-0349">Heme</keyword>
<dbReference type="InterPro" id="IPR009056">
    <property type="entry name" value="Cyt_c-like_dom"/>
</dbReference>
<sequence>MSRSAAAFLLAGVFALSASAQAEIKKVPARYTSPASGAEMYASYCASCHGPKGQGDGPVAAHLKTPVPDLTQLSKQNKGVFPKERVGQVIRGEAGVQTHGLREMPVWGPFFRTMNNSQEPVVRIRVANLTQYLESLQAK</sequence>
<dbReference type="SUPFAM" id="SSF46626">
    <property type="entry name" value="Cytochrome c"/>
    <property type="match status" value="1"/>
</dbReference>
<evidence type="ECO:0000256" key="1">
    <source>
        <dbReference type="ARBA" id="ARBA00022617"/>
    </source>
</evidence>
<evidence type="ECO:0000256" key="5">
    <source>
        <dbReference type="SAM" id="SignalP"/>
    </source>
</evidence>
<dbReference type="InterPro" id="IPR036909">
    <property type="entry name" value="Cyt_c-like_dom_sf"/>
</dbReference>
<keyword evidence="3 4" id="KW-0408">Iron</keyword>
<gene>
    <name evidence="7" type="ORF">GETHLI_21410</name>
</gene>
<feature type="signal peptide" evidence="5">
    <location>
        <begin position="1"/>
        <end position="22"/>
    </location>
</feature>
<keyword evidence="5" id="KW-0732">Signal</keyword>
<dbReference type="RefSeq" id="WP_285575044.1">
    <property type="nucleotide sequence ID" value="NZ_BSDE01000003.1"/>
</dbReference>
<dbReference type="EMBL" id="BSDE01000003">
    <property type="protein sequence ID" value="GLH73639.1"/>
    <property type="molecule type" value="Genomic_DNA"/>
</dbReference>
<keyword evidence="2 4" id="KW-0479">Metal-binding</keyword>
<accession>A0ABQ5QGC2</accession>